<proteinExistence type="inferred from homology"/>
<dbReference type="Gene3D" id="2.30.40.10">
    <property type="entry name" value="Urease, subunit C, domain 1"/>
    <property type="match status" value="1"/>
</dbReference>
<dbReference type="Pfam" id="PF01979">
    <property type="entry name" value="Amidohydro_1"/>
    <property type="match status" value="1"/>
</dbReference>
<dbReference type="Gene3D" id="3.20.20.140">
    <property type="entry name" value="Metal-dependent hydrolases"/>
    <property type="match status" value="1"/>
</dbReference>
<comment type="cofactor">
    <cofactor evidence="1">
        <name>Zn(2+)</name>
        <dbReference type="ChEBI" id="CHEBI:29105"/>
    </cofactor>
</comment>
<dbReference type="InterPro" id="IPR002195">
    <property type="entry name" value="Dihydroorotase_CS"/>
</dbReference>
<sequence length="453" mass="50475">MNTLILNARVVNENTIQESDVYISNGHIERIGKNLQHITADRVIDAKGAYLLPGVIDDQVHFREPGLTYKADIHSEARAGVAGGVTSFMEMPNTVPNALTQQLLQDKYDIAEKTSLANYSFFMGGSNSNYDEVMRTDPTQVCGIKIFMGSSTGNMLVDAPEVLEKLFANAPMLIATHCEDEATVRHRMEFYKEKYGDNVPYDIHALIRNEEACLISSSFASTLAHKNGTRLHILHISTGDEVSLFEVGERKNGQILLANGAPKLVTSEACVHHLWFDAEDYHTLGNKIKCNPAIKAPHHKEAIFQALLDNRIDVIATDHAPHTIEEKAQPYWQAPSGLPLIQHTLNVMLEFSKKGKIPLERVVEKMSHAVADCFQIKERGYIREGYWADLVLVDLDGTTSVTSSNLYSKCGWSPFEGTNFHSVVTHTFVSGHLAYENGNFDESLKGKRLSFSR</sequence>
<comment type="similarity">
    <text evidence="3">Belongs to the metallo-dependent hydrolases superfamily. DHOase family. Class I DHOase subfamily.</text>
</comment>
<dbReference type="InterPro" id="IPR032466">
    <property type="entry name" value="Metal_Hydrolase"/>
</dbReference>
<dbReference type="Proteomes" id="UP000199532">
    <property type="component" value="Unassembled WGS sequence"/>
</dbReference>
<accession>A0A1H6ZTX6</accession>
<dbReference type="InterPro" id="IPR050138">
    <property type="entry name" value="DHOase/Allantoinase_Hydrolase"/>
</dbReference>
<dbReference type="GO" id="GO:0004038">
    <property type="term" value="F:allantoinase activity"/>
    <property type="evidence" value="ECO:0007669"/>
    <property type="project" value="TreeGrafter"/>
</dbReference>
<dbReference type="SUPFAM" id="SSF51338">
    <property type="entry name" value="Composite domain of metallo-dependent hydrolases"/>
    <property type="match status" value="1"/>
</dbReference>
<dbReference type="CDD" id="cd01318">
    <property type="entry name" value="DHOase_IIb"/>
    <property type="match status" value="1"/>
</dbReference>
<dbReference type="PANTHER" id="PTHR43668:SF4">
    <property type="entry name" value="ALLANTOINASE"/>
    <property type="match status" value="1"/>
</dbReference>
<dbReference type="PROSITE" id="PS00483">
    <property type="entry name" value="DIHYDROOROTASE_2"/>
    <property type="match status" value="1"/>
</dbReference>
<evidence type="ECO:0000256" key="5">
    <source>
        <dbReference type="ARBA" id="ARBA00022801"/>
    </source>
</evidence>
<evidence type="ECO:0000313" key="7">
    <source>
        <dbReference type="EMBL" id="SEJ56943.1"/>
    </source>
</evidence>
<dbReference type="SUPFAM" id="SSF51556">
    <property type="entry name" value="Metallo-dependent hydrolases"/>
    <property type="match status" value="1"/>
</dbReference>
<reference evidence="7 8" key="1">
    <citation type="submission" date="2016-10" db="EMBL/GenBank/DDBJ databases">
        <authorList>
            <person name="de Groot N.N."/>
        </authorList>
    </citation>
    <scope>NUCLEOTIDE SEQUENCE [LARGE SCALE GENOMIC DNA]</scope>
    <source>
        <strain evidence="7 8">DSM 19938</strain>
    </source>
</reference>
<dbReference type="PANTHER" id="PTHR43668">
    <property type="entry name" value="ALLANTOINASE"/>
    <property type="match status" value="1"/>
</dbReference>
<dbReference type="STRING" id="408657.SAMN04487995_5358"/>
<dbReference type="GO" id="GO:0005737">
    <property type="term" value="C:cytoplasm"/>
    <property type="evidence" value="ECO:0007669"/>
    <property type="project" value="TreeGrafter"/>
</dbReference>
<evidence type="ECO:0000256" key="4">
    <source>
        <dbReference type="ARBA" id="ARBA00022723"/>
    </source>
</evidence>
<dbReference type="EMBL" id="FNXY01000009">
    <property type="protein sequence ID" value="SEJ56943.1"/>
    <property type="molecule type" value="Genomic_DNA"/>
</dbReference>
<evidence type="ECO:0000256" key="2">
    <source>
        <dbReference type="ARBA" id="ARBA00002368"/>
    </source>
</evidence>
<evidence type="ECO:0000256" key="3">
    <source>
        <dbReference type="ARBA" id="ARBA00010286"/>
    </source>
</evidence>
<comment type="function">
    <text evidence="2">Catalyzes the reversible cyclization of carbamoyl aspartate to dihydroorotate.</text>
</comment>
<keyword evidence="5" id="KW-0378">Hydrolase</keyword>
<dbReference type="InterPro" id="IPR006680">
    <property type="entry name" value="Amidohydro-rel"/>
</dbReference>
<dbReference type="InterPro" id="IPR011059">
    <property type="entry name" value="Metal-dep_hydrolase_composite"/>
</dbReference>
<organism evidence="7 8">
    <name type="scientific">Dyadobacter koreensis</name>
    <dbReference type="NCBI Taxonomy" id="408657"/>
    <lineage>
        <taxon>Bacteria</taxon>
        <taxon>Pseudomonadati</taxon>
        <taxon>Bacteroidota</taxon>
        <taxon>Cytophagia</taxon>
        <taxon>Cytophagales</taxon>
        <taxon>Spirosomataceae</taxon>
        <taxon>Dyadobacter</taxon>
    </lineage>
</organism>
<evidence type="ECO:0000313" key="8">
    <source>
        <dbReference type="Proteomes" id="UP000199532"/>
    </source>
</evidence>
<gene>
    <name evidence="7" type="ORF">SAMN04487995_5358</name>
</gene>
<dbReference type="AlphaFoldDB" id="A0A1H6ZTX6"/>
<feature type="domain" description="Amidohydrolase-related" evidence="6">
    <location>
        <begin position="50"/>
        <end position="433"/>
    </location>
</feature>
<keyword evidence="4" id="KW-0479">Metal-binding</keyword>
<dbReference type="GO" id="GO:0006145">
    <property type="term" value="P:purine nucleobase catabolic process"/>
    <property type="evidence" value="ECO:0007669"/>
    <property type="project" value="TreeGrafter"/>
</dbReference>
<name>A0A1H6ZTX6_9BACT</name>
<dbReference type="OrthoDB" id="9765462at2"/>
<dbReference type="RefSeq" id="WP_090340578.1">
    <property type="nucleotide sequence ID" value="NZ_FNXY01000009.1"/>
</dbReference>
<dbReference type="GO" id="GO:0046872">
    <property type="term" value="F:metal ion binding"/>
    <property type="evidence" value="ECO:0007669"/>
    <property type="project" value="UniProtKB-KW"/>
</dbReference>
<dbReference type="NCBIfam" id="NF006688">
    <property type="entry name" value="PRK09236.1"/>
    <property type="match status" value="1"/>
</dbReference>
<evidence type="ECO:0000259" key="6">
    <source>
        <dbReference type="Pfam" id="PF01979"/>
    </source>
</evidence>
<protein>
    <submittedName>
        <fullName evidence="7">Dihydroorotase</fullName>
    </submittedName>
</protein>
<evidence type="ECO:0000256" key="1">
    <source>
        <dbReference type="ARBA" id="ARBA00001947"/>
    </source>
</evidence>
<keyword evidence="8" id="KW-1185">Reference proteome</keyword>